<dbReference type="Proteomes" id="UP000019277">
    <property type="component" value="Unassembled WGS sequence"/>
</dbReference>
<dbReference type="AlphaFoldDB" id="W7IX31"/>
<organism evidence="1 2">
    <name type="scientific">Actinokineospora spheciospongiae</name>
    <dbReference type="NCBI Taxonomy" id="909613"/>
    <lineage>
        <taxon>Bacteria</taxon>
        <taxon>Bacillati</taxon>
        <taxon>Actinomycetota</taxon>
        <taxon>Actinomycetes</taxon>
        <taxon>Pseudonocardiales</taxon>
        <taxon>Pseudonocardiaceae</taxon>
        <taxon>Actinokineospora</taxon>
    </lineage>
</organism>
<dbReference type="Gene3D" id="1.10.150.240">
    <property type="entry name" value="Putative phosphatase, domain 2"/>
    <property type="match status" value="1"/>
</dbReference>
<dbReference type="RefSeq" id="WP_035289556.1">
    <property type="nucleotide sequence ID" value="NZ_AYXG01000238.1"/>
</dbReference>
<dbReference type="GO" id="GO:0006281">
    <property type="term" value="P:DNA repair"/>
    <property type="evidence" value="ECO:0007669"/>
    <property type="project" value="TreeGrafter"/>
</dbReference>
<dbReference type="InterPro" id="IPR006439">
    <property type="entry name" value="HAD-SF_hydro_IA"/>
</dbReference>
<dbReference type="SUPFAM" id="SSF56784">
    <property type="entry name" value="HAD-like"/>
    <property type="match status" value="1"/>
</dbReference>
<dbReference type="SFLD" id="SFLDS00003">
    <property type="entry name" value="Haloacid_Dehalogenase"/>
    <property type="match status" value="1"/>
</dbReference>
<dbReference type="EMBL" id="AYXG01000238">
    <property type="protein sequence ID" value="EWC58564.1"/>
    <property type="molecule type" value="Genomic_DNA"/>
</dbReference>
<dbReference type="InterPro" id="IPR023214">
    <property type="entry name" value="HAD_sf"/>
</dbReference>
<sequence length="230" mass="24921">MPDTPERPTAVLDVDGTLVDTNYQHAVAWYRAFRGVGRTLPVWQLHRHIGMGGDRLVPAVAGEDFERAFGDEVREAWVGEFDALIDEVRPFEGVDRLLGGLRERGFQVVLATSGKPKHVDVFRDLLDARDLPYTTSEDVEDTKPAPDLMQVALDKVGATDAVALGDSVWDFHAARKLGLGTVGLLTGGFGEAELRDAGAEVVFPSVLDLADNLDVSPFSQTGPDPSTARP</sequence>
<proteinExistence type="predicted"/>
<evidence type="ECO:0000313" key="2">
    <source>
        <dbReference type="Proteomes" id="UP000019277"/>
    </source>
</evidence>
<dbReference type="PANTHER" id="PTHR43434">
    <property type="entry name" value="PHOSPHOGLYCOLATE PHOSPHATASE"/>
    <property type="match status" value="1"/>
</dbReference>
<dbReference type="STRING" id="909613.UO65_6165"/>
<dbReference type="InterPro" id="IPR036412">
    <property type="entry name" value="HAD-like_sf"/>
</dbReference>
<dbReference type="Gene3D" id="3.40.50.1000">
    <property type="entry name" value="HAD superfamily/HAD-like"/>
    <property type="match status" value="1"/>
</dbReference>
<dbReference type="InterPro" id="IPR050155">
    <property type="entry name" value="HAD-like_hydrolase_sf"/>
</dbReference>
<dbReference type="Pfam" id="PF00702">
    <property type="entry name" value="Hydrolase"/>
    <property type="match status" value="1"/>
</dbReference>
<dbReference type="eggNOG" id="COG0546">
    <property type="taxonomic scope" value="Bacteria"/>
</dbReference>
<gene>
    <name evidence="1" type="ORF">UO65_6165</name>
</gene>
<comment type="caution">
    <text evidence="1">The sequence shown here is derived from an EMBL/GenBank/DDBJ whole genome shotgun (WGS) entry which is preliminary data.</text>
</comment>
<protein>
    <submittedName>
        <fullName evidence="1">HAD-superfamily hydrolase, subfamily IA, variant 1</fullName>
    </submittedName>
</protein>
<dbReference type="PANTHER" id="PTHR43434:SF16">
    <property type="entry name" value="BLL8046 PROTEIN"/>
    <property type="match status" value="1"/>
</dbReference>
<dbReference type="GO" id="GO:0005829">
    <property type="term" value="C:cytosol"/>
    <property type="evidence" value="ECO:0007669"/>
    <property type="project" value="TreeGrafter"/>
</dbReference>
<dbReference type="OrthoDB" id="9793014at2"/>
<reference evidence="1 2" key="1">
    <citation type="journal article" date="2014" name="Genome Announc.">
        <title>Draft Genome Sequence of the Antitrypanosomally Active Sponge-Associated Bacterium Actinokineospora sp. Strain EG49.</title>
        <authorList>
            <person name="Harjes J."/>
            <person name="Ryu T."/>
            <person name="Abdelmohsen U.R."/>
            <person name="Moitinho-Silva L."/>
            <person name="Horn H."/>
            <person name="Ravasi T."/>
            <person name="Hentschel U."/>
        </authorList>
    </citation>
    <scope>NUCLEOTIDE SEQUENCE [LARGE SCALE GENOMIC DNA]</scope>
    <source>
        <strain evidence="1 2">EG49</strain>
    </source>
</reference>
<evidence type="ECO:0000313" key="1">
    <source>
        <dbReference type="EMBL" id="EWC58564.1"/>
    </source>
</evidence>
<dbReference type="InterPro" id="IPR023198">
    <property type="entry name" value="PGP-like_dom2"/>
</dbReference>
<dbReference type="NCBIfam" id="TIGR01549">
    <property type="entry name" value="HAD-SF-IA-v1"/>
    <property type="match status" value="1"/>
</dbReference>
<dbReference type="GO" id="GO:0008967">
    <property type="term" value="F:phosphoglycolate phosphatase activity"/>
    <property type="evidence" value="ECO:0007669"/>
    <property type="project" value="TreeGrafter"/>
</dbReference>
<keyword evidence="1" id="KW-0378">Hydrolase</keyword>
<dbReference type="SFLD" id="SFLDG01129">
    <property type="entry name" value="C1.5:_HAD__Beta-PGM__Phosphata"/>
    <property type="match status" value="1"/>
</dbReference>
<dbReference type="PATRIC" id="fig|909613.9.peg.6162"/>
<keyword evidence="2" id="KW-1185">Reference proteome</keyword>
<accession>W7IX31</accession>
<name>W7IX31_9PSEU</name>